<evidence type="ECO:0000313" key="2">
    <source>
        <dbReference type="EMBL" id="RPB08041.1"/>
    </source>
</evidence>
<accession>A0A3N4KI48</accession>
<dbReference type="STRING" id="1392247.A0A3N4KI48"/>
<dbReference type="EMBL" id="ML119169">
    <property type="protein sequence ID" value="RPB08041.1"/>
    <property type="molecule type" value="Genomic_DNA"/>
</dbReference>
<organism evidence="2 3">
    <name type="scientific">Morchella conica CCBAS932</name>
    <dbReference type="NCBI Taxonomy" id="1392247"/>
    <lineage>
        <taxon>Eukaryota</taxon>
        <taxon>Fungi</taxon>
        <taxon>Dikarya</taxon>
        <taxon>Ascomycota</taxon>
        <taxon>Pezizomycotina</taxon>
        <taxon>Pezizomycetes</taxon>
        <taxon>Pezizales</taxon>
        <taxon>Morchellaceae</taxon>
        <taxon>Morchella</taxon>
    </lineage>
</organism>
<gene>
    <name evidence="2" type="ORF">P167DRAFT_473635</name>
</gene>
<feature type="non-terminal residue" evidence="2">
    <location>
        <position position="275"/>
    </location>
</feature>
<dbReference type="OrthoDB" id="2426273at2759"/>
<feature type="domain" description="Heterokaryon incompatibility" evidence="1">
    <location>
        <begin position="10"/>
        <end position="84"/>
    </location>
</feature>
<dbReference type="PANTHER" id="PTHR39596:SF2">
    <property type="entry name" value="HET DOMAIN PROTEIN (AFU_ORTHOLOGUE AFUA_1G17550)-RELATED"/>
    <property type="match status" value="1"/>
</dbReference>
<reference evidence="2 3" key="1">
    <citation type="journal article" date="2018" name="Nat. Ecol. Evol.">
        <title>Pezizomycetes genomes reveal the molecular basis of ectomycorrhizal truffle lifestyle.</title>
        <authorList>
            <person name="Murat C."/>
            <person name="Payen T."/>
            <person name="Noel B."/>
            <person name="Kuo A."/>
            <person name="Morin E."/>
            <person name="Chen J."/>
            <person name="Kohler A."/>
            <person name="Krizsan K."/>
            <person name="Balestrini R."/>
            <person name="Da Silva C."/>
            <person name="Montanini B."/>
            <person name="Hainaut M."/>
            <person name="Levati E."/>
            <person name="Barry K.W."/>
            <person name="Belfiori B."/>
            <person name="Cichocki N."/>
            <person name="Clum A."/>
            <person name="Dockter R.B."/>
            <person name="Fauchery L."/>
            <person name="Guy J."/>
            <person name="Iotti M."/>
            <person name="Le Tacon F."/>
            <person name="Lindquist E.A."/>
            <person name="Lipzen A."/>
            <person name="Malagnac F."/>
            <person name="Mello A."/>
            <person name="Molinier V."/>
            <person name="Miyauchi S."/>
            <person name="Poulain J."/>
            <person name="Riccioni C."/>
            <person name="Rubini A."/>
            <person name="Sitrit Y."/>
            <person name="Splivallo R."/>
            <person name="Traeger S."/>
            <person name="Wang M."/>
            <person name="Zifcakova L."/>
            <person name="Wipf D."/>
            <person name="Zambonelli A."/>
            <person name="Paolocci F."/>
            <person name="Nowrousian M."/>
            <person name="Ottonello S."/>
            <person name="Baldrian P."/>
            <person name="Spatafora J.W."/>
            <person name="Henrissat B."/>
            <person name="Nagy L.G."/>
            <person name="Aury J.M."/>
            <person name="Wincker P."/>
            <person name="Grigoriev I.V."/>
            <person name="Bonfante P."/>
            <person name="Martin F.M."/>
        </authorList>
    </citation>
    <scope>NUCLEOTIDE SEQUENCE [LARGE SCALE GENOMIC DNA]</scope>
    <source>
        <strain evidence="2 3">CCBAS932</strain>
    </source>
</reference>
<dbReference type="Pfam" id="PF06985">
    <property type="entry name" value="HET"/>
    <property type="match status" value="1"/>
</dbReference>
<evidence type="ECO:0000259" key="1">
    <source>
        <dbReference type="Pfam" id="PF06985"/>
    </source>
</evidence>
<dbReference type="PANTHER" id="PTHR39596">
    <property type="match status" value="1"/>
</dbReference>
<dbReference type="InterPro" id="IPR010730">
    <property type="entry name" value="HET"/>
</dbReference>
<evidence type="ECO:0000313" key="3">
    <source>
        <dbReference type="Proteomes" id="UP000277580"/>
    </source>
</evidence>
<dbReference type="Proteomes" id="UP000277580">
    <property type="component" value="Unassembled WGS sequence"/>
</dbReference>
<feature type="non-terminal residue" evidence="2">
    <location>
        <position position="1"/>
    </location>
</feature>
<protein>
    <recommendedName>
        <fullName evidence="1">Heterokaryon incompatibility domain-containing protein</fullName>
    </recommendedName>
</protein>
<sequence length="275" mass="30904">KVTKDSEEIYVAVSHVWSDGLRGSTKDGLPTCQLERIDRLVRKIAPEGNGAFWVDAICIPDDKRDEGIRLMGKTYKGAAKVLVIDAGIRGLSTKAPHEKKLLRILTSVWMQRLWTLQEAIYAKEMVFEFRDGLVPASEILPEKMTCLQGHLAIDFYQLTMHMPGSNPYSNIWDISRALATRAAGRVDDETLAVIDLIHDGEISSYELANTNYSDENILAGTPKRQAQTIKSAWAAKERMKTFLTNIPKLPRNTPFLIGPKLQDPGFRWAPESFMT</sequence>
<name>A0A3N4KI48_9PEZI</name>
<keyword evidence="3" id="KW-1185">Reference proteome</keyword>
<dbReference type="AlphaFoldDB" id="A0A3N4KI48"/>
<proteinExistence type="predicted"/>
<dbReference type="InParanoid" id="A0A3N4KI48"/>